<evidence type="ECO:0000313" key="2">
    <source>
        <dbReference type="EMBL" id="OSC98060.1"/>
    </source>
</evidence>
<feature type="compositionally biased region" description="Polar residues" evidence="1">
    <location>
        <begin position="18"/>
        <end position="28"/>
    </location>
</feature>
<gene>
    <name evidence="2" type="ORF">PYCCODRAFT_1045278</name>
</gene>
<proteinExistence type="predicted"/>
<accession>A0A1Y2ICB3</accession>
<name>A0A1Y2ICB3_TRAC3</name>
<dbReference type="PANTHER" id="PTHR35179">
    <property type="entry name" value="PROTEIN CBG02620"/>
    <property type="match status" value="1"/>
</dbReference>
<sequence>MYGYQGTRSPSHRRNDNARSYYTGNASSPALPPDRNIKEGLVSPSIRTLSKPSGVLGATVKPENLRYIGSYNWKDETTPTIIVPGSPPIWRDRALPYRVPFDTGIVMVDQNNFRMGNSCGLLPLFRAVDVMAADGTTSVDWGAVDIITDRNGLRKLLRWLAHTGQDSLKEFRIDLQLGGNKTVLMHRWEKRMRENVVPPKGGCGHNFEHESTSAAPGCQGSTGHHRIVQYDLGGLKMVVRFEVDACTAGPVAARGNQLALRGGARIRVAAGVDDLTDALTGLGVSSTSTTASESSGASSIDVIRAGSVVPQESIIELTSRSARYIHEFNWDEKYPQLVLSQTPHLYLGGHDRGTFQQIHKYRLGGSELQNVERASQQIFKQLVSILRTIQQLLKDHGGQGSLSVVCQWDGTLQVYKRTSNAGLLPESELARFRA</sequence>
<dbReference type="OrthoDB" id="420564at2759"/>
<dbReference type="AlphaFoldDB" id="A0A1Y2ICB3"/>
<dbReference type="STRING" id="1353009.A0A1Y2ICB3"/>
<organism evidence="2 3">
    <name type="scientific">Trametes coccinea (strain BRFM310)</name>
    <name type="common">Pycnoporus coccineus</name>
    <dbReference type="NCBI Taxonomy" id="1353009"/>
    <lineage>
        <taxon>Eukaryota</taxon>
        <taxon>Fungi</taxon>
        <taxon>Dikarya</taxon>
        <taxon>Basidiomycota</taxon>
        <taxon>Agaricomycotina</taxon>
        <taxon>Agaricomycetes</taxon>
        <taxon>Polyporales</taxon>
        <taxon>Polyporaceae</taxon>
        <taxon>Trametes</taxon>
    </lineage>
</organism>
<feature type="region of interest" description="Disordered" evidence="1">
    <location>
        <begin position="1"/>
        <end position="36"/>
    </location>
</feature>
<evidence type="ECO:0000256" key="1">
    <source>
        <dbReference type="SAM" id="MobiDB-lite"/>
    </source>
</evidence>
<reference evidence="2 3" key="1">
    <citation type="journal article" date="2015" name="Biotechnol. Biofuels">
        <title>Enhanced degradation of softwood versus hardwood by the white-rot fungus Pycnoporus coccineus.</title>
        <authorList>
            <person name="Couturier M."/>
            <person name="Navarro D."/>
            <person name="Chevret D."/>
            <person name="Henrissat B."/>
            <person name="Piumi F."/>
            <person name="Ruiz-Duenas F.J."/>
            <person name="Martinez A.T."/>
            <person name="Grigoriev I.V."/>
            <person name="Riley R."/>
            <person name="Lipzen A."/>
            <person name="Berrin J.G."/>
            <person name="Master E.R."/>
            <person name="Rosso M.N."/>
        </authorList>
    </citation>
    <scope>NUCLEOTIDE SEQUENCE [LARGE SCALE GENOMIC DNA]</scope>
    <source>
        <strain evidence="2 3">BRFM310</strain>
    </source>
</reference>
<protein>
    <recommendedName>
        <fullName evidence="4">Geranylgeranyl pyrophosphate synthetase</fullName>
    </recommendedName>
</protein>
<evidence type="ECO:0000313" key="3">
    <source>
        <dbReference type="Proteomes" id="UP000193067"/>
    </source>
</evidence>
<keyword evidence="3" id="KW-1185">Reference proteome</keyword>
<dbReference type="Proteomes" id="UP000193067">
    <property type="component" value="Unassembled WGS sequence"/>
</dbReference>
<dbReference type="PANTHER" id="PTHR35179:SF2">
    <property type="entry name" value="START DOMAIN-CONTAINING PROTEIN"/>
    <property type="match status" value="1"/>
</dbReference>
<dbReference type="EMBL" id="KZ084143">
    <property type="protein sequence ID" value="OSC98060.1"/>
    <property type="molecule type" value="Genomic_DNA"/>
</dbReference>
<evidence type="ECO:0008006" key="4">
    <source>
        <dbReference type="Google" id="ProtNLM"/>
    </source>
</evidence>